<organism evidence="4 5">
    <name type="scientific">Liparis tanakae</name>
    <name type="common">Tanaka's snailfish</name>
    <dbReference type="NCBI Taxonomy" id="230148"/>
    <lineage>
        <taxon>Eukaryota</taxon>
        <taxon>Metazoa</taxon>
        <taxon>Chordata</taxon>
        <taxon>Craniata</taxon>
        <taxon>Vertebrata</taxon>
        <taxon>Euteleostomi</taxon>
        <taxon>Actinopterygii</taxon>
        <taxon>Neopterygii</taxon>
        <taxon>Teleostei</taxon>
        <taxon>Neoteleostei</taxon>
        <taxon>Acanthomorphata</taxon>
        <taxon>Eupercaria</taxon>
        <taxon>Perciformes</taxon>
        <taxon>Cottioidei</taxon>
        <taxon>Cottales</taxon>
        <taxon>Liparidae</taxon>
        <taxon>Liparis</taxon>
    </lineage>
</organism>
<dbReference type="PANTHER" id="PTHR45818:SF2">
    <property type="entry name" value="PROTO-ONCOGENE VAV"/>
    <property type="match status" value="1"/>
</dbReference>
<evidence type="ECO:0000259" key="3">
    <source>
        <dbReference type="PROSITE" id="PS50001"/>
    </source>
</evidence>
<dbReference type="Pfam" id="PF00017">
    <property type="entry name" value="SH2"/>
    <property type="match status" value="1"/>
</dbReference>
<dbReference type="Gene3D" id="3.30.505.10">
    <property type="entry name" value="SH2 domain"/>
    <property type="match status" value="1"/>
</dbReference>
<dbReference type="InterPro" id="IPR036860">
    <property type="entry name" value="SH2_dom_sf"/>
</dbReference>
<dbReference type="SUPFAM" id="SSF55550">
    <property type="entry name" value="SH2 domain"/>
    <property type="match status" value="1"/>
</dbReference>
<evidence type="ECO:0000256" key="2">
    <source>
        <dbReference type="SAM" id="MobiDB-lite"/>
    </source>
</evidence>
<sequence length="127" mass="14449">MDRTAAKNLLTSRSDGTFLVRQKSGGEFAISIKFNMDVRHIKVTSTDCLYRINEKKAFKGLVEMIEFYQMNSLKEYFKDVDTTLCTPYKQPEQSHTPSNTPHATPNATLGNIPVTSNYYDLRVASIF</sequence>
<evidence type="ECO:0000256" key="1">
    <source>
        <dbReference type="PROSITE-ProRule" id="PRU00191"/>
    </source>
</evidence>
<dbReference type="PROSITE" id="PS50001">
    <property type="entry name" value="SH2"/>
    <property type="match status" value="1"/>
</dbReference>
<dbReference type="AlphaFoldDB" id="A0A4Z2EA86"/>
<dbReference type="EMBL" id="SRLO01011787">
    <property type="protein sequence ID" value="TNN25738.1"/>
    <property type="molecule type" value="Genomic_DNA"/>
</dbReference>
<dbReference type="OrthoDB" id="5340910at2759"/>
<feature type="compositionally biased region" description="Polar residues" evidence="2">
    <location>
        <begin position="91"/>
        <end position="108"/>
    </location>
</feature>
<evidence type="ECO:0000313" key="5">
    <source>
        <dbReference type="Proteomes" id="UP000314294"/>
    </source>
</evidence>
<gene>
    <name evidence="4" type="primary">Vav1_0</name>
    <name evidence="4" type="ORF">EYF80_064130</name>
</gene>
<comment type="caution">
    <text evidence="4">The sequence shown here is derived from an EMBL/GenBank/DDBJ whole genome shotgun (WGS) entry which is preliminary data.</text>
</comment>
<dbReference type="GO" id="GO:0016477">
    <property type="term" value="P:cell migration"/>
    <property type="evidence" value="ECO:0007669"/>
    <property type="project" value="TreeGrafter"/>
</dbReference>
<evidence type="ECO:0000313" key="4">
    <source>
        <dbReference type="EMBL" id="TNN25738.1"/>
    </source>
</evidence>
<dbReference type="InterPro" id="IPR000980">
    <property type="entry name" value="SH2"/>
</dbReference>
<keyword evidence="5" id="KW-1185">Reference proteome</keyword>
<reference evidence="4 5" key="1">
    <citation type="submission" date="2019-03" db="EMBL/GenBank/DDBJ databases">
        <title>First draft genome of Liparis tanakae, snailfish: a comprehensive survey of snailfish specific genes.</title>
        <authorList>
            <person name="Kim W."/>
            <person name="Song I."/>
            <person name="Jeong J.-H."/>
            <person name="Kim D."/>
            <person name="Kim S."/>
            <person name="Ryu S."/>
            <person name="Song J.Y."/>
            <person name="Lee S.K."/>
        </authorList>
    </citation>
    <scope>NUCLEOTIDE SEQUENCE [LARGE SCALE GENOMIC DNA]</scope>
    <source>
        <tissue evidence="4">Muscle</tissue>
    </source>
</reference>
<dbReference type="GO" id="GO:0005085">
    <property type="term" value="F:guanyl-nucleotide exchange factor activity"/>
    <property type="evidence" value="ECO:0007669"/>
    <property type="project" value="TreeGrafter"/>
</dbReference>
<proteinExistence type="predicted"/>
<dbReference type="Proteomes" id="UP000314294">
    <property type="component" value="Unassembled WGS sequence"/>
</dbReference>
<dbReference type="PANTHER" id="PTHR45818">
    <property type="entry name" value="PROTEIN VAV"/>
    <property type="match status" value="1"/>
</dbReference>
<accession>A0A4Z2EA86</accession>
<name>A0A4Z2EA86_9TELE</name>
<protein>
    <submittedName>
        <fullName evidence="4">Proto-oncogene vav</fullName>
    </submittedName>
</protein>
<dbReference type="GO" id="GO:0005737">
    <property type="term" value="C:cytoplasm"/>
    <property type="evidence" value="ECO:0007669"/>
    <property type="project" value="TreeGrafter"/>
</dbReference>
<feature type="region of interest" description="Disordered" evidence="2">
    <location>
        <begin position="88"/>
        <end position="108"/>
    </location>
</feature>
<feature type="domain" description="SH2" evidence="3">
    <location>
        <begin position="1"/>
        <end position="88"/>
    </location>
</feature>
<dbReference type="SMART" id="SM00252">
    <property type="entry name" value="SH2"/>
    <property type="match status" value="1"/>
</dbReference>
<keyword evidence="1" id="KW-0727">SH2 domain</keyword>